<proteinExistence type="predicted"/>
<accession>A0A4Y2WX90</accession>
<sequence>MQPLGVWGFQWQEIIYEKTRSFTKLYYKERKPYRNLDSTQDPQTLYDRRILLSFLQFYGNSEKTSILASKPSLKVIAIVKRELHLQSPSRLTSCDSPLLKPLAALTRVVESYISSVIGL</sequence>
<evidence type="ECO:0000313" key="1">
    <source>
        <dbReference type="EMBL" id="GBO42003.1"/>
    </source>
</evidence>
<evidence type="ECO:0000313" key="2">
    <source>
        <dbReference type="Proteomes" id="UP000499080"/>
    </source>
</evidence>
<dbReference type="EMBL" id="BGPR01067925">
    <property type="protein sequence ID" value="GBO42003.1"/>
    <property type="molecule type" value="Genomic_DNA"/>
</dbReference>
<gene>
    <name evidence="1" type="ORF">AVEN_118703_1</name>
</gene>
<comment type="caution">
    <text evidence="1">The sequence shown here is derived from an EMBL/GenBank/DDBJ whole genome shotgun (WGS) entry which is preliminary data.</text>
</comment>
<reference evidence="1 2" key="1">
    <citation type="journal article" date="2019" name="Sci. Rep.">
        <title>Orb-weaving spider Araneus ventricosus genome elucidates the spidroin gene catalogue.</title>
        <authorList>
            <person name="Kono N."/>
            <person name="Nakamura H."/>
            <person name="Ohtoshi R."/>
            <person name="Moran D.A.P."/>
            <person name="Shinohara A."/>
            <person name="Yoshida Y."/>
            <person name="Fujiwara M."/>
            <person name="Mori M."/>
            <person name="Tomita M."/>
            <person name="Arakawa K."/>
        </authorList>
    </citation>
    <scope>NUCLEOTIDE SEQUENCE [LARGE SCALE GENOMIC DNA]</scope>
</reference>
<keyword evidence="2" id="KW-1185">Reference proteome</keyword>
<name>A0A4Y2WX90_ARAVE</name>
<protein>
    <submittedName>
        <fullName evidence="1">Uncharacterized protein</fullName>
    </submittedName>
</protein>
<dbReference type="AlphaFoldDB" id="A0A4Y2WX90"/>
<feature type="non-terminal residue" evidence="1">
    <location>
        <position position="119"/>
    </location>
</feature>
<dbReference type="Proteomes" id="UP000499080">
    <property type="component" value="Unassembled WGS sequence"/>
</dbReference>
<organism evidence="1 2">
    <name type="scientific">Araneus ventricosus</name>
    <name type="common">Orbweaver spider</name>
    <name type="synonym">Epeira ventricosa</name>
    <dbReference type="NCBI Taxonomy" id="182803"/>
    <lineage>
        <taxon>Eukaryota</taxon>
        <taxon>Metazoa</taxon>
        <taxon>Ecdysozoa</taxon>
        <taxon>Arthropoda</taxon>
        <taxon>Chelicerata</taxon>
        <taxon>Arachnida</taxon>
        <taxon>Araneae</taxon>
        <taxon>Araneomorphae</taxon>
        <taxon>Entelegynae</taxon>
        <taxon>Araneoidea</taxon>
        <taxon>Araneidae</taxon>
        <taxon>Araneus</taxon>
    </lineage>
</organism>